<keyword evidence="3" id="KW-1185">Reference proteome</keyword>
<reference evidence="2 3" key="1">
    <citation type="submission" date="2024-10" db="EMBL/GenBank/DDBJ databases">
        <title>Updated reference genomes for cyclostephanoid diatoms.</title>
        <authorList>
            <person name="Roberts W.R."/>
            <person name="Alverson A.J."/>
        </authorList>
    </citation>
    <scope>NUCLEOTIDE SEQUENCE [LARGE SCALE GENOMIC DNA]</scope>
    <source>
        <strain evidence="2 3">AJA010-31</strain>
    </source>
</reference>
<comment type="caution">
    <text evidence="2">The sequence shown here is derived from an EMBL/GenBank/DDBJ whole genome shotgun (WGS) entry which is preliminary data.</text>
</comment>
<proteinExistence type="predicted"/>
<evidence type="ECO:0008006" key="4">
    <source>
        <dbReference type="Google" id="ProtNLM"/>
    </source>
</evidence>
<sequence>MSSREEFAALLRADPESGFQPQQSTSILISPPQSKSSKRPPQSPRGEHTPLLPPISPRVAGKPPVYDVVPPLSSTAPLATRKHIRSSSDFAGSNNNNAPHADPSHPLKIGGGLPPPHSNRRPAAGNKPPLRAITTTPGTSGALGMPMPPPPKGISGSGSRHHRRSKSDMPKSVSFGASLITKSDLLKNFPDPRWSGSKLSHVRKRSGSADSNVFLLDSSSHGRSSSGVLGYGSMGSERGAAAASGGNFHVRTKSDMSFSSAVTDLTKSALVREVTEGGRIRFQLPKDNFRILMDCTLETGNVYSRKLLDNEEECFIEFHTEELDQPLDCPCHCTCDRCHRCSFKQKVLPPTLFVMAVDSTLYRRMMDEIVESKQMPCGLFFCGHHEDVRSPDIRIAVGIVSMVFVCLILATEAFGGD</sequence>
<evidence type="ECO:0000256" key="1">
    <source>
        <dbReference type="SAM" id="MobiDB-lite"/>
    </source>
</evidence>
<feature type="compositionally biased region" description="Polar residues" evidence="1">
    <location>
        <begin position="87"/>
        <end position="98"/>
    </location>
</feature>
<protein>
    <recommendedName>
        <fullName evidence="4">Phospholipid scramblase</fullName>
    </recommendedName>
</protein>
<gene>
    <name evidence="2" type="ORF">ACHAWO_007128</name>
</gene>
<evidence type="ECO:0000313" key="3">
    <source>
        <dbReference type="Proteomes" id="UP001530400"/>
    </source>
</evidence>
<dbReference type="AlphaFoldDB" id="A0ABD3PQZ4"/>
<dbReference type="EMBL" id="JALLPJ020000501">
    <property type="protein sequence ID" value="KAL3790438.1"/>
    <property type="molecule type" value="Genomic_DNA"/>
</dbReference>
<accession>A0ABD3PQZ4</accession>
<evidence type="ECO:0000313" key="2">
    <source>
        <dbReference type="EMBL" id="KAL3790438.1"/>
    </source>
</evidence>
<feature type="region of interest" description="Disordered" evidence="1">
    <location>
        <begin position="1"/>
        <end position="173"/>
    </location>
</feature>
<dbReference type="Proteomes" id="UP001530400">
    <property type="component" value="Unassembled WGS sequence"/>
</dbReference>
<organism evidence="2 3">
    <name type="scientific">Cyclotella atomus</name>
    <dbReference type="NCBI Taxonomy" id="382360"/>
    <lineage>
        <taxon>Eukaryota</taxon>
        <taxon>Sar</taxon>
        <taxon>Stramenopiles</taxon>
        <taxon>Ochrophyta</taxon>
        <taxon>Bacillariophyta</taxon>
        <taxon>Coscinodiscophyceae</taxon>
        <taxon>Thalassiosirophycidae</taxon>
        <taxon>Stephanodiscales</taxon>
        <taxon>Stephanodiscaceae</taxon>
        <taxon>Cyclotella</taxon>
    </lineage>
</organism>
<feature type="compositionally biased region" description="Polar residues" evidence="1">
    <location>
        <begin position="19"/>
        <end position="28"/>
    </location>
</feature>
<name>A0ABD3PQZ4_9STRA</name>